<sequence>MATPRVPLVLTLHGEPDKLISKPDTYAELIQLVRKPNIFLHQLEKFSDKELTFRFKWDDTEVDLDESAFDFIHARARLRIITPDRAPSIKTERWSSTPRTTVNSEHPPKRVKAEKSHGGQSRVVIDLTDDGSTVEEAVPAKKEERSPSLDHFEGVDNNDNQPAAEMQSVATGEAATQDHLTPEEVLQTGVNLQIGAAYQTAAQSRRSPSQGTTQSGQSSPPPLVAISNRLSAHNFAVHVASSTRAVRPDRKLAPLDRMVLEDNNSNSNLRLQVRILTEQNISPCIFKHGAIPFDALKHYIQERGYPTNRPKIAGVFLREATDNKAYKENEIKEDADVHVYKPEKPGIYFLPPEVSILNKISTEMTVTLGLCQGWRFDTIYPWTSIDATTGIETATWNVSMDWHGITVSTSGSDKYFGQIAWETRVNPTVEYPLGKVPLFNPAMPDLHPKKSVVLERKFVLLDWPGSCGINYLQKALSMQMGLPMDLVKDFQVYFHEKFGDQIQRLDDRFSIAISFVPQKHMEDAARISITPPPDRTARVFMLFGAVDTKQKQGIWSAWYHRTRNVKNALKKINWAQETGIQPCTLKERRYFRAIIWGMMQVPMERLINQGQGVNSEWSLPG</sequence>
<protein>
    <submittedName>
        <fullName evidence="2">Uncharacterized protein</fullName>
    </submittedName>
</protein>
<reference evidence="2 3" key="1">
    <citation type="submission" date="2015-09" db="EMBL/GenBank/DDBJ databases">
        <title>Host preference determinants of Valsa canker pathogens revealed by comparative genomics.</title>
        <authorList>
            <person name="Yin Z."/>
            <person name="Huang L."/>
        </authorList>
    </citation>
    <scope>NUCLEOTIDE SEQUENCE [LARGE SCALE GENOMIC DNA]</scope>
    <source>
        <strain evidence="2 3">03-1</strain>
    </source>
</reference>
<feature type="compositionally biased region" description="Basic and acidic residues" evidence="1">
    <location>
        <begin position="106"/>
        <end position="117"/>
    </location>
</feature>
<proteinExistence type="predicted"/>
<dbReference type="STRING" id="356882.A0A423VQ66"/>
<feature type="region of interest" description="Disordered" evidence="1">
    <location>
        <begin position="199"/>
        <end position="225"/>
    </location>
</feature>
<evidence type="ECO:0000313" key="3">
    <source>
        <dbReference type="Proteomes" id="UP000283895"/>
    </source>
</evidence>
<evidence type="ECO:0000313" key="2">
    <source>
        <dbReference type="EMBL" id="ROV93168.1"/>
    </source>
</evidence>
<comment type="caution">
    <text evidence="2">The sequence shown here is derived from an EMBL/GenBank/DDBJ whole genome shotgun (WGS) entry which is preliminary data.</text>
</comment>
<feature type="region of interest" description="Disordered" evidence="1">
    <location>
        <begin position="89"/>
        <end position="161"/>
    </location>
</feature>
<feature type="compositionally biased region" description="Basic and acidic residues" evidence="1">
    <location>
        <begin position="138"/>
        <end position="154"/>
    </location>
</feature>
<feature type="compositionally biased region" description="Low complexity" evidence="1">
    <location>
        <begin position="207"/>
        <end position="218"/>
    </location>
</feature>
<dbReference type="OrthoDB" id="428577at2759"/>
<accession>A0A423VQ66</accession>
<gene>
    <name evidence="2" type="ORF">VMCG_08743</name>
</gene>
<keyword evidence="3" id="KW-1185">Reference proteome</keyword>
<name>A0A423VQ66_9PEZI</name>
<dbReference type="Proteomes" id="UP000283895">
    <property type="component" value="Unassembled WGS sequence"/>
</dbReference>
<feature type="compositionally biased region" description="Polar residues" evidence="1">
    <location>
        <begin position="94"/>
        <end position="104"/>
    </location>
</feature>
<dbReference type="AlphaFoldDB" id="A0A423VQ66"/>
<organism evidence="2 3">
    <name type="scientific">Cytospora schulzeri</name>
    <dbReference type="NCBI Taxonomy" id="448051"/>
    <lineage>
        <taxon>Eukaryota</taxon>
        <taxon>Fungi</taxon>
        <taxon>Dikarya</taxon>
        <taxon>Ascomycota</taxon>
        <taxon>Pezizomycotina</taxon>
        <taxon>Sordariomycetes</taxon>
        <taxon>Sordariomycetidae</taxon>
        <taxon>Diaporthales</taxon>
        <taxon>Cytosporaceae</taxon>
        <taxon>Cytospora</taxon>
    </lineage>
</organism>
<evidence type="ECO:0000256" key="1">
    <source>
        <dbReference type="SAM" id="MobiDB-lite"/>
    </source>
</evidence>
<dbReference type="EMBL" id="LKEA01000046">
    <property type="protein sequence ID" value="ROV93168.1"/>
    <property type="molecule type" value="Genomic_DNA"/>
</dbReference>